<evidence type="ECO:0000256" key="1">
    <source>
        <dbReference type="ARBA" id="ARBA00001541"/>
    </source>
</evidence>
<gene>
    <name evidence="9" type="ORF">Cri9333_3376</name>
</gene>
<dbReference type="GO" id="GO:0006355">
    <property type="term" value="P:regulation of DNA-templated transcription"/>
    <property type="evidence" value="ECO:0007669"/>
    <property type="project" value="InterPro"/>
</dbReference>
<dbReference type="CDD" id="cd00130">
    <property type="entry name" value="PAS"/>
    <property type="match status" value="1"/>
</dbReference>
<dbReference type="Gene3D" id="1.10.287.620">
    <property type="entry name" value="Helix Hairpins"/>
    <property type="match status" value="1"/>
</dbReference>
<dbReference type="RefSeq" id="WP_015204310.1">
    <property type="nucleotide sequence ID" value="NC_019753.1"/>
</dbReference>
<dbReference type="EMBL" id="CP003620">
    <property type="protein sequence ID" value="AFZ14204.1"/>
    <property type="molecule type" value="Genomic_DNA"/>
</dbReference>
<dbReference type="InterPro" id="IPR013767">
    <property type="entry name" value="PAS_fold"/>
</dbReference>
<protein>
    <recommendedName>
        <fullName evidence="2">protein-glutamate O-methyltransferase</fullName>
        <ecNumber evidence="2">2.1.1.80</ecNumber>
    </recommendedName>
</protein>
<dbReference type="Proteomes" id="UP000010472">
    <property type="component" value="Chromosome"/>
</dbReference>
<dbReference type="SUPFAM" id="SSF53335">
    <property type="entry name" value="S-adenosyl-L-methionine-dependent methyltransferases"/>
    <property type="match status" value="1"/>
</dbReference>
<dbReference type="GO" id="GO:0032259">
    <property type="term" value="P:methylation"/>
    <property type="evidence" value="ECO:0007669"/>
    <property type="project" value="UniProtKB-KW"/>
</dbReference>
<feature type="domain" description="CheR-type methyltransferase" evidence="8">
    <location>
        <begin position="10"/>
        <end position="273"/>
    </location>
</feature>
<dbReference type="InterPro" id="IPR050903">
    <property type="entry name" value="Bact_Chemotaxis_MeTrfase"/>
</dbReference>
<dbReference type="PATRIC" id="fig|1173022.3.peg.3647"/>
<dbReference type="InterPro" id="IPR022642">
    <property type="entry name" value="CheR_C"/>
</dbReference>
<name>K9W337_9CYAN</name>
<dbReference type="InterPro" id="IPR022641">
    <property type="entry name" value="CheR_N"/>
</dbReference>
<dbReference type="SMART" id="SM00091">
    <property type="entry name" value="PAS"/>
    <property type="match status" value="2"/>
</dbReference>
<feature type="domain" description="PAS" evidence="7">
    <location>
        <begin position="500"/>
        <end position="548"/>
    </location>
</feature>
<dbReference type="PRINTS" id="PR00996">
    <property type="entry name" value="CHERMTFRASE"/>
</dbReference>
<evidence type="ECO:0000256" key="4">
    <source>
        <dbReference type="ARBA" id="ARBA00022679"/>
    </source>
</evidence>
<evidence type="ECO:0000313" key="10">
    <source>
        <dbReference type="Proteomes" id="UP000010472"/>
    </source>
</evidence>
<dbReference type="HOGENOM" id="CLU_000892_4_0_3"/>
<proteinExistence type="predicted"/>
<dbReference type="OrthoDB" id="9799157at2"/>
<dbReference type="InterPro" id="IPR036804">
    <property type="entry name" value="CheR_N_sf"/>
</dbReference>
<dbReference type="NCBIfam" id="TIGR00229">
    <property type="entry name" value="sensory_box"/>
    <property type="match status" value="1"/>
</dbReference>
<dbReference type="STRING" id="1173022.Cri9333_3376"/>
<dbReference type="AlphaFoldDB" id="K9W337"/>
<dbReference type="Gene3D" id="1.10.155.10">
    <property type="entry name" value="Chemotaxis receptor methyltransferase CheR, N-terminal domain"/>
    <property type="match status" value="1"/>
</dbReference>
<dbReference type="PROSITE" id="PS50123">
    <property type="entry name" value="CHER"/>
    <property type="match status" value="1"/>
</dbReference>
<evidence type="ECO:0000256" key="2">
    <source>
        <dbReference type="ARBA" id="ARBA00012534"/>
    </source>
</evidence>
<dbReference type="eggNOG" id="COG1352">
    <property type="taxonomic scope" value="Bacteria"/>
</dbReference>
<reference evidence="9 10" key="1">
    <citation type="submission" date="2012-06" db="EMBL/GenBank/DDBJ databases">
        <title>Finished chromosome of genome of Crinalium epipsammum PCC 9333.</title>
        <authorList>
            <consortium name="US DOE Joint Genome Institute"/>
            <person name="Gugger M."/>
            <person name="Coursin T."/>
            <person name="Rippka R."/>
            <person name="Tandeau De Marsac N."/>
            <person name="Huntemann M."/>
            <person name="Wei C.-L."/>
            <person name="Han J."/>
            <person name="Detter J.C."/>
            <person name="Han C."/>
            <person name="Tapia R."/>
            <person name="Davenport K."/>
            <person name="Daligault H."/>
            <person name="Erkkila T."/>
            <person name="Gu W."/>
            <person name="Munk A.C.C."/>
            <person name="Teshima H."/>
            <person name="Xu Y."/>
            <person name="Chain P."/>
            <person name="Chen A."/>
            <person name="Krypides N."/>
            <person name="Mavromatis K."/>
            <person name="Markowitz V."/>
            <person name="Szeto E."/>
            <person name="Ivanova N."/>
            <person name="Mikhailova N."/>
            <person name="Ovchinnikova G."/>
            <person name="Pagani I."/>
            <person name="Pati A."/>
            <person name="Goodwin L."/>
            <person name="Peters L."/>
            <person name="Pitluck S."/>
            <person name="Woyke T."/>
            <person name="Kerfeld C."/>
        </authorList>
    </citation>
    <scope>NUCLEOTIDE SEQUENCE [LARGE SCALE GENOMIC DNA]</scope>
    <source>
        <strain evidence="9 10">PCC 9333</strain>
    </source>
</reference>
<comment type="catalytic activity">
    <reaction evidence="1">
        <text>L-glutamyl-[protein] + S-adenosyl-L-methionine = [protein]-L-glutamate 5-O-methyl ester + S-adenosyl-L-homocysteine</text>
        <dbReference type="Rhea" id="RHEA:24452"/>
        <dbReference type="Rhea" id="RHEA-COMP:10208"/>
        <dbReference type="Rhea" id="RHEA-COMP:10311"/>
        <dbReference type="ChEBI" id="CHEBI:29973"/>
        <dbReference type="ChEBI" id="CHEBI:57856"/>
        <dbReference type="ChEBI" id="CHEBI:59789"/>
        <dbReference type="ChEBI" id="CHEBI:82795"/>
        <dbReference type="EC" id="2.1.1.80"/>
    </reaction>
</comment>
<keyword evidence="4 9" id="KW-0808">Transferase</keyword>
<dbReference type="eggNOG" id="COG3829">
    <property type="taxonomic scope" value="Bacteria"/>
</dbReference>
<keyword evidence="5" id="KW-0949">S-adenosyl-L-methionine</keyword>
<dbReference type="SMART" id="SM00138">
    <property type="entry name" value="MeTrc"/>
    <property type="match status" value="1"/>
</dbReference>
<dbReference type="GO" id="GO:0008983">
    <property type="term" value="F:protein-glutamate O-methyltransferase activity"/>
    <property type="evidence" value="ECO:0007669"/>
    <property type="project" value="UniProtKB-EC"/>
</dbReference>
<evidence type="ECO:0000256" key="6">
    <source>
        <dbReference type="SAM" id="MobiDB-lite"/>
    </source>
</evidence>
<feature type="region of interest" description="Disordered" evidence="6">
    <location>
        <begin position="437"/>
        <end position="460"/>
    </location>
</feature>
<evidence type="ECO:0000313" key="9">
    <source>
        <dbReference type="EMBL" id="AFZ14204.1"/>
    </source>
</evidence>
<organism evidence="9 10">
    <name type="scientific">Crinalium epipsammum PCC 9333</name>
    <dbReference type="NCBI Taxonomy" id="1173022"/>
    <lineage>
        <taxon>Bacteria</taxon>
        <taxon>Bacillati</taxon>
        <taxon>Cyanobacteriota</taxon>
        <taxon>Cyanophyceae</taxon>
        <taxon>Gomontiellales</taxon>
        <taxon>Gomontiellaceae</taxon>
        <taxon>Crinalium</taxon>
    </lineage>
</organism>
<dbReference type="InterPro" id="IPR029063">
    <property type="entry name" value="SAM-dependent_MTases_sf"/>
</dbReference>
<dbReference type="EC" id="2.1.1.80" evidence="2"/>
<evidence type="ECO:0000256" key="5">
    <source>
        <dbReference type="ARBA" id="ARBA00022691"/>
    </source>
</evidence>
<keyword evidence="3 9" id="KW-0489">Methyltransferase</keyword>
<dbReference type="SUPFAM" id="SSF47757">
    <property type="entry name" value="Chemotaxis receptor methyltransferase CheR, N-terminal domain"/>
    <property type="match status" value="1"/>
</dbReference>
<dbReference type="SUPFAM" id="SSF55785">
    <property type="entry name" value="PYP-like sensor domain (PAS domain)"/>
    <property type="match status" value="2"/>
</dbReference>
<dbReference type="InterPro" id="IPR035965">
    <property type="entry name" value="PAS-like_dom_sf"/>
</dbReference>
<dbReference type="Pfam" id="PF03705">
    <property type="entry name" value="CheR_N"/>
    <property type="match status" value="1"/>
</dbReference>
<evidence type="ECO:0000259" key="7">
    <source>
        <dbReference type="PROSITE" id="PS50112"/>
    </source>
</evidence>
<evidence type="ECO:0000259" key="8">
    <source>
        <dbReference type="PROSITE" id="PS50123"/>
    </source>
</evidence>
<accession>K9W337</accession>
<dbReference type="PROSITE" id="PS50112">
    <property type="entry name" value="PAS"/>
    <property type="match status" value="1"/>
</dbReference>
<dbReference type="PANTHER" id="PTHR24422">
    <property type="entry name" value="CHEMOTAXIS PROTEIN METHYLTRANSFERASE"/>
    <property type="match status" value="1"/>
</dbReference>
<dbReference type="InterPro" id="IPR000014">
    <property type="entry name" value="PAS"/>
</dbReference>
<dbReference type="Pfam" id="PF00989">
    <property type="entry name" value="PAS"/>
    <property type="match status" value="1"/>
</dbReference>
<dbReference type="eggNOG" id="COG5000">
    <property type="taxonomic scope" value="Bacteria"/>
</dbReference>
<dbReference type="InterPro" id="IPR000780">
    <property type="entry name" value="CheR_MeTrfase"/>
</dbReference>
<keyword evidence="10" id="KW-1185">Reference proteome</keyword>
<dbReference type="Pfam" id="PF01739">
    <property type="entry name" value="CheR"/>
    <property type="match status" value="1"/>
</dbReference>
<dbReference type="KEGG" id="cep:Cri9333_3376"/>
<sequence length="615" mass="71137">MNFQQDVTPEFLALLDYIKNNRGFDFTNYKSPSLIRRIRLRMKEIDIDNYSDYIDYLAVQPEEFNLLFNTILINVTCFFRDRTAWDYLASDIIPLILEKNPDKPIRVWSAGCASGQEAYTLAMVLAEIIGLKQFRERVKIFATDVDEEALNQARQGNYSLKEVKDIPPHLLTKYFDSHANRYTFNKELRRCLIFGRHNLMQDAPIAKVDLLVCRNSLMYFNVEGQSRLLDRFHFALNDDGFLFLGKAETLFTRSNLFTPVDLKRRIYIKVSKTSRQTNRLFSTPKINQEPTPNEMVDEKLLYEAAFKADTLAQVVVDIKGCLFLANENAYNLFGLNSWDIGRPFQDLEISYRPVELRSQIDQVAVEHRPITLSEIKWSTTIGEIKYFDIEIIPLLENQTLLGVKIIFNDVSSYQKLQDELEHSNQELEAAYEELQSANEELETTNEELQSANEELETTNEELQSTNEELETTNEELQSTNEELQTLNQELLQRSSQLNQANLFLESILTTLHMGVVVLDDELCIHIWNSQATDMWGLRLDEVQGKHLLNLDIGLPLEQLRQPIRLCLSPNATYQELVLNATNRRGKSIECQISLTPINHTQTTFQGVIILMEEIS</sequence>
<evidence type="ECO:0000256" key="3">
    <source>
        <dbReference type="ARBA" id="ARBA00022603"/>
    </source>
</evidence>
<dbReference type="PANTHER" id="PTHR24422:SF10">
    <property type="entry name" value="CHEMOTAXIS PROTEIN METHYLTRANSFERASE 2"/>
    <property type="match status" value="1"/>
</dbReference>
<dbReference type="Gene3D" id="3.40.50.150">
    <property type="entry name" value="Vaccinia Virus protein VP39"/>
    <property type="match status" value="1"/>
</dbReference>
<dbReference type="Gene3D" id="3.30.450.20">
    <property type="entry name" value="PAS domain"/>
    <property type="match status" value="2"/>
</dbReference>